<dbReference type="Gene3D" id="3.30.9.30">
    <property type="match status" value="1"/>
</dbReference>
<dbReference type="Pfam" id="PF01494">
    <property type="entry name" value="FAD_binding_3"/>
    <property type="match status" value="1"/>
</dbReference>
<evidence type="ECO:0000259" key="5">
    <source>
        <dbReference type="Pfam" id="PF01494"/>
    </source>
</evidence>
<evidence type="ECO:0000256" key="4">
    <source>
        <dbReference type="ARBA" id="ARBA00023002"/>
    </source>
</evidence>
<dbReference type="SUPFAM" id="SSF51905">
    <property type="entry name" value="FAD/NAD(P)-binding domain"/>
    <property type="match status" value="1"/>
</dbReference>
<evidence type="ECO:0000256" key="3">
    <source>
        <dbReference type="ARBA" id="ARBA00022827"/>
    </source>
</evidence>
<keyword evidence="4" id="KW-0560">Oxidoreductase</keyword>
<protein>
    <submittedName>
        <fullName evidence="6">Oxidoreductase</fullName>
    </submittedName>
</protein>
<proteinExistence type="predicted"/>
<comment type="pathway">
    <text evidence="1">Secondary metabolite biosynthesis.</text>
</comment>
<keyword evidence="3" id="KW-0274">FAD</keyword>
<dbReference type="Proteomes" id="UP001396898">
    <property type="component" value="Unassembled WGS sequence"/>
</dbReference>
<dbReference type="PRINTS" id="PR00420">
    <property type="entry name" value="RNGMNOXGNASE"/>
</dbReference>
<evidence type="ECO:0000256" key="1">
    <source>
        <dbReference type="ARBA" id="ARBA00005179"/>
    </source>
</evidence>
<dbReference type="InterPro" id="IPR051704">
    <property type="entry name" value="FAD_aromatic-hydroxylase"/>
</dbReference>
<comment type="caution">
    <text evidence="6">The sequence shown here is derived from an EMBL/GenBank/DDBJ whole genome shotgun (WGS) entry which is preliminary data.</text>
</comment>
<evidence type="ECO:0000313" key="7">
    <source>
        <dbReference type="Proteomes" id="UP001396898"/>
    </source>
</evidence>
<dbReference type="EMBL" id="JAQQWI010000007">
    <property type="protein sequence ID" value="KAK8029384.1"/>
    <property type="molecule type" value="Genomic_DNA"/>
</dbReference>
<keyword evidence="7" id="KW-1185">Reference proteome</keyword>
<evidence type="ECO:0000256" key="2">
    <source>
        <dbReference type="ARBA" id="ARBA00022630"/>
    </source>
</evidence>
<reference evidence="6 7" key="1">
    <citation type="submission" date="2023-01" db="EMBL/GenBank/DDBJ databases">
        <title>Analysis of 21 Apiospora genomes using comparative genomics revels a genus with tremendous synthesis potential of carbohydrate active enzymes and secondary metabolites.</title>
        <authorList>
            <person name="Sorensen T."/>
        </authorList>
    </citation>
    <scope>NUCLEOTIDE SEQUENCE [LARGE SCALE GENOMIC DNA]</scope>
    <source>
        <strain evidence="6 7">CBS 20057</strain>
    </source>
</reference>
<dbReference type="InterPro" id="IPR002938">
    <property type="entry name" value="FAD-bd"/>
</dbReference>
<dbReference type="Gene3D" id="3.50.50.60">
    <property type="entry name" value="FAD/NAD(P)-binding domain"/>
    <property type="match status" value="1"/>
</dbReference>
<gene>
    <name evidence="6" type="ORF">PG991_006440</name>
</gene>
<accession>A0ABR1SDU2</accession>
<feature type="domain" description="FAD-binding" evidence="5">
    <location>
        <begin position="5"/>
        <end position="345"/>
    </location>
</feature>
<name>A0ABR1SDU2_9PEZI</name>
<dbReference type="InterPro" id="IPR036188">
    <property type="entry name" value="FAD/NAD-bd_sf"/>
</dbReference>
<sequence length="429" mass="46489">MSQPTVLVVGASIAGPMAAYWLAKAGARVTVIERFPTLRTNGQNVDIRTVGVTVMRRIPGMEEAVRAKILPMKGISFVDTHGRRFGTITATGNPDQQSLVSEYEILRGDLSRVLFDLTKDNKNISYVFGEQVASMKWQQPQSQTSSEEKEQITVEFLNGHPTTTFDLVVACDGATSRTRAMGLGCDARDYVHSANAWAAYYSTPPGRDLLKGASGGLGHGYNAVGGRMLGIDAPNAATGSNRLTMLKFHPDTQPFRDAAQRGDKALREYVVEQYTGAGWICDEAAGLIADADDFYASEMVQIKLPSLYKGKFALVGDAGHAPGPTGTGTSLAMAGAYVLAGEIHRHRGDLAAGLQGYDDRMRPIVAGLQKIPPLVHSFLAPQTAWGIWVRNNIFAFVCWTGFIDFAQKYFSAAFAETDKTGLPDYFKDT</sequence>
<organism evidence="6 7">
    <name type="scientific">Apiospora marii</name>
    <dbReference type="NCBI Taxonomy" id="335849"/>
    <lineage>
        <taxon>Eukaryota</taxon>
        <taxon>Fungi</taxon>
        <taxon>Dikarya</taxon>
        <taxon>Ascomycota</taxon>
        <taxon>Pezizomycotina</taxon>
        <taxon>Sordariomycetes</taxon>
        <taxon>Xylariomycetidae</taxon>
        <taxon>Amphisphaeriales</taxon>
        <taxon>Apiosporaceae</taxon>
        <taxon>Apiospora</taxon>
    </lineage>
</organism>
<keyword evidence="2" id="KW-0285">Flavoprotein</keyword>
<evidence type="ECO:0000313" key="6">
    <source>
        <dbReference type="EMBL" id="KAK8029384.1"/>
    </source>
</evidence>
<dbReference type="PANTHER" id="PTHR46865:SF2">
    <property type="entry name" value="MONOOXYGENASE"/>
    <property type="match status" value="1"/>
</dbReference>
<dbReference type="PANTHER" id="PTHR46865">
    <property type="entry name" value="OXIDOREDUCTASE-RELATED"/>
    <property type="match status" value="1"/>
</dbReference>